<feature type="region of interest" description="Disordered" evidence="4">
    <location>
        <begin position="1"/>
        <end position="52"/>
    </location>
</feature>
<keyword evidence="3" id="KW-0411">Iron-sulfur</keyword>
<gene>
    <name evidence="6" type="ORF">GCM10022207_01230</name>
</gene>
<accession>A0ABP7JGB4</accession>
<feature type="compositionally biased region" description="Basic and acidic residues" evidence="4">
    <location>
        <begin position="68"/>
        <end position="80"/>
    </location>
</feature>
<dbReference type="Pfam" id="PF04879">
    <property type="entry name" value="Molybdop_Fe4S4"/>
    <property type="match status" value="1"/>
</dbReference>
<protein>
    <recommendedName>
        <fullName evidence="5">4Fe-4S Mo/W bis-MGD-type domain-containing protein</fullName>
    </recommendedName>
</protein>
<evidence type="ECO:0000256" key="1">
    <source>
        <dbReference type="ARBA" id="ARBA00022723"/>
    </source>
</evidence>
<dbReference type="InterPro" id="IPR006963">
    <property type="entry name" value="Mopterin_OxRdtase_4Fe-4S_dom"/>
</dbReference>
<evidence type="ECO:0000313" key="6">
    <source>
        <dbReference type="EMBL" id="GAA3844470.1"/>
    </source>
</evidence>
<name>A0ABP7JGB4_9ACTN</name>
<keyword evidence="7" id="KW-1185">Reference proteome</keyword>
<dbReference type="Proteomes" id="UP001501563">
    <property type="component" value="Unassembled WGS sequence"/>
</dbReference>
<organism evidence="6 7">
    <name type="scientific">Streptomyces lannensis</name>
    <dbReference type="NCBI Taxonomy" id="766498"/>
    <lineage>
        <taxon>Bacteria</taxon>
        <taxon>Bacillati</taxon>
        <taxon>Actinomycetota</taxon>
        <taxon>Actinomycetes</taxon>
        <taxon>Kitasatosporales</taxon>
        <taxon>Streptomycetaceae</taxon>
        <taxon>Streptomyces</taxon>
    </lineage>
</organism>
<feature type="domain" description="4Fe-4S Mo/W bis-MGD-type" evidence="5">
    <location>
        <begin position="37"/>
        <end position="93"/>
    </location>
</feature>
<sequence>MRGPGPGPRTGPRRLPCAVGPGRRARRRARSGDGPARTGTTTVCDHRGAGCRPAPRVQDNEIVEVTSRHDHPVTEGDLGIKGRFGRQHVQNRG</sequence>
<comment type="caution">
    <text evidence="6">The sequence shown here is derived from an EMBL/GenBank/DDBJ whole genome shotgun (WGS) entry which is preliminary data.</text>
</comment>
<evidence type="ECO:0000259" key="5">
    <source>
        <dbReference type="PROSITE" id="PS51669"/>
    </source>
</evidence>
<dbReference type="Gene3D" id="2.20.25.90">
    <property type="entry name" value="ADC-like domains"/>
    <property type="match status" value="1"/>
</dbReference>
<feature type="region of interest" description="Disordered" evidence="4">
    <location>
        <begin position="68"/>
        <end position="93"/>
    </location>
</feature>
<keyword evidence="1" id="KW-0479">Metal-binding</keyword>
<evidence type="ECO:0000256" key="4">
    <source>
        <dbReference type="SAM" id="MobiDB-lite"/>
    </source>
</evidence>
<evidence type="ECO:0000313" key="7">
    <source>
        <dbReference type="Proteomes" id="UP001501563"/>
    </source>
</evidence>
<proteinExistence type="predicted"/>
<dbReference type="SUPFAM" id="SSF53706">
    <property type="entry name" value="Formate dehydrogenase/DMSO reductase, domains 1-3"/>
    <property type="match status" value="1"/>
</dbReference>
<feature type="compositionally biased region" description="Basic residues" evidence="4">
    <location>
        <begin position="83"/>
        <end position="93"/>
    </location>
</feature>
<reference evidence="7" key="1">
    <citation type="journal article" date="2019" name="Int. J. Syst. Evol. Microbiol.">
        <title>The Global Catalogue of Microorganisms (GCM) 10K type strain sequencing project: providing services to taxonomists for standard genome sequencing and annotation.</title>
        <authorList>
            <consortium name="The Broad Institute Genomics Platform"/>
            <consortium name="The Broad Institute Genome Sequencing Center for Infectious Disease"/>
            <person name="Wu L."/>
            <person name="Ma J."/>
        </authorList>
    </citation>
    <scope>NUCLEOTIDE SEQUENCE [LARGE SCALE GENOMIC DNA]</scope>
    <source>
        <strain evidence="7">JCM 16578</strain>
    </source>
</reference>
<keyword evidence="2" id="KW-0408">Iron</keyword>
<dbReference type="EMBL" id="BAAAZA010000001">
    <property type="protein sequence ID" value="GAA3844470.1"/>
    <property type="molecule type" value="Genomic_DNA"/>
</dbReference>
<dbReference type="PROSITE" id="PS51669">
    <property type="entry name" value="4FE4S_MOW_BIS_MGD"/>
    <property type="match status" value="1"/>
</dbReference>
<evidence type="ECO:0000256" key="3">
    <source>
        <dbReference type="ARBA" id="ARBA00023014"/>
    </source>
</evidence>
<evidence type="ECO:0000256" key="2">
    <source>
        <dbReference type="ARBA" id="ARBA00023004"/>
    </source>
</evidence>